<evidence type="ECO:0000313" key="1">
    <source>
        <dbReference type="EMBL" id="ABO52847.1"/>
    </source>
</evidence>
<sequence>MGCRPRRHYKLELLDGAGGRWCSVLLGWGGRWWAVLGGRLGLLLLILDEVDLWLAGLCGLWSGQDDGLLLLGLLDQNIHKGLVLILDRRREHLAHRGRRVGRLDEDDLVVLLGNGRLDGRRGRIELWLLWRHMHVHVLGHERLRGGWWSVEGGWWSVNG</sequence>
<dbReference type="EMBL" id="BT030427">
    <property type="protein sequence ID" value="ABO52847.1"/>
    <property type="molecule type" value="mRNA"/>
</dbReference>
<accession>A4IJ69</accession>
<name>A4IJ69_DROME</name>
<dbReference type="AlphaFoldDB" id="A4IJ69"/>
<proteinExistence type="evidence at transcript level"/>
<organism evidence="1">
    <name type="scientific">Drosophila melanogaster</name>
    <name type="common">Fruit fly</name>
    <dbReference type="NCBI Taxonomy" id="7227"/>
    <lineage>
        <taxon>Eukaryota</taxon>
        <taxon>Metazoa</taxon>
        <taxon>Ecdysozoa</taxon>
        <taxon>Arthropoda</taxon>
        <taxon>Hexapoda</taxon>
        <taxon>Insecta</taxon>
        <taxon>Pterygota</taxon>
        <taxon>Neoptera</taxon>
        <taxon>Endopterygota</taxon>
        <taxon>Diptera</taxon>
        <taxon>Brachycera</taxon>
        <taxon>Muscomorpha</taxon>
        <taxon>Ephydroidea</taxon>
        <taxon>Drosophilidae</taxon>
        <taxon>Drosophila</taxon>
        <taxon>Sophophora</taxon>
    </lineage>
</organism>
<reference evidence="1" key="1">
    <citation type="submission" date="2007-03" db="EMBL/GenBank/DDBJ databases">
        <authorList>
            <person name="Stapleton M."/>
            <person name="Carlson J."/>
            <person name="Frise E."/>
            <person name="Kapadia B."/>
            <person name="Park S."/>
            <person name="Wan K."/>
            <person name="Yu C."/>
            <person name="Celniker S."/>
        </authorList>
    </citation>
    <scope>NUCLEOTIDE SEQUENCE</scope>
</reference>
<protein>
    <submittedName>
        <fullName evidence="1">IP17891p</fullName>
    </submittedName>
</protein>